<reference evidence="1" key="1">
    <citation type="submission" date="2022-12" db="EMBL/GenBank/DDBJ databases">
        <title>Genome Sequence of Lasiodiplodia mahajangana.</title>
        <authorList>
            <person name="Buettner E."/>
        </authorList>
    </citation>
    <scope>NUCLEOTIDE SEQUENCE</scope>
    <source>
        <strain evidence="1">VT137</strain>
    </source>
</reference>
<name>A0ACC2IXZ1_9PEZI</name>
<proteinExistence type="predicted"/>
<accession>A0ACC2IXZ1</accession>
<dbReference type="Proteomes" id="UP001153332">
    <property type="component" value="Unassembled WGS sequence"/>
</dbReference>
<sequence length="520" mass="58299">MDVDLSPPRAANMPAVTGLDSVSDLDLFANFNDSIDYSAAGLGMDWDAMSIAIPLLESTASPTMTASTSHATPFSVQDTEVTSRHLTALHRNYFDIVYFSLPFLTESRFIAELTTKPGSSSVLALSYAVALVGCTVSMQHAHLLDAYYATARNYAEQCEREIDEGVAVNLNLFQALLFIIRFEITDRRLTRAWMTLGRAVRLSKLLGLHRMDSDTNDYNPGPDLHLSLPATQDFLLLEERRRSFWLLYILESYVRTRTGVDCELGDAHKLRVRLPSPGLLSAGFSPIEMPFLGELIPESCPELSTYAGCVLMVDIAIKCFDHGRLIESGTTAFGFWDNHYNLVQAIDERIAMLHMHMNAKAVREDPVAFSMYMNLRGTEILFHEAAIVHVERTGHPRLVAAESQRRSTAAAFKIATAVRLNWPEQQPEHGIFRLQATFIAWPLVMAMKALHRQSKQHLSQQQQQHHHSETVTELFSSLRLLMTALDHVEHADGFWHRSTVAIAATLKDHHDGRDLDSLAL</sequence>
<keyword evidence="2" id="KW-1185">Reference proteome</keyword>
<evidence type="ECO:0000313" key="2">
    <source>
        <dbReference type="Proteomes" id="UP001153332"/>
    </source>
</evidence>
<evidence type="ECO:0000313" key="1">
    <source>
        <dbReference type="EMBL" id="KAJ8120090.1"/>
    </source>
</evidence>
<comment type="caution">
    <text evidence="1">The sequence shown here is derived from an EMBL/GenBank/DDBJ whole genome shotgun (WGS) entry which is preliminary data.</text>
</comment>
<gene>
    <name evidence="1" type="ORF">O1611_g10455</name>
</gene>
<protein>
    <submittedName>
        <fullName evidence="1">Uncharacterized protein</fullName>
    </submittedName>
</protein>
<dbReference type="EMBL" id="JAPUUL010004200">
    <property type="protein sequence ID" value="KAJ8120090.1"/>
    <property type="molecule type" value="Genomic_DNA"/>
</dbReference>
<organism evidence="1 2">
    <name type="scientific">Lasiodiplodia mahajangana</name>
    <dbReference type="NCBI Taxonomy" id="1108764"/>
    <lineage>
        <taxon>Eukaryota</taxon>
        <taxon>Fungi</taxon>
        <taxon>Dikarya</taxon>
        <taxon>Ascomycota</taxon>
        <taxon>Pezizomycotina</taxon>
        <taxon>Dothideomycetes</taxon>
        <taxon>Dothideomycetes incertae sedis</taxon>
        <taxon>Botryosphaeriales</taxon>
        <taxon>Botryosphaeriaceae</taxon>
        <taxon>Lasiodiplodia</taxon>
    </lineage>
</organism>